<gene>
    <name evidence="6" type="ORF">LXT13_26960</name>
</gene>
<dbReference type="InterPro" id="IPR003715">
    <property type="entry name" value="Poly_export_N"/>
</dbReference>
<evidence type="ECO:0000259" key="4">
    <source>
        <dbReference type="Pfam" id="PF02563"/>
    </source>
</evidence>
<reference evidence="6 7" key="1">
    <citation type="submission" date="2021-12" db="EMBL/GenBank/DDBJ databases">
        <title>Genome seq of P8.</title>
        <authorList>
            <person name="Seo T."/>
        </authorList>
    </citation>
    <scope>NUCLEOTIDE SEQUENCE [LARGE SCALE GENOMIC DNA]</scope>
    <source>
        <strain evidence="6 7">P8</strain>
    </source>
</reference>
<evidence type="ECO:0000256" key="1">
    <source>
        <dbReference type="ARBA" id="ARBA00022729"/>
    </source>
</evidence>
<dbReference type="PANTHER" id="PTHR33619">
    <property type="entry name" value="POLYSACCHARIDE EXPORT PROTEIN GFCE-RELATED"/>
    <property type="match status" value="1"/>
</dbReference>
<dbReference type="InterPro" id="IPR049712">
    <property type="entry name" value="Poly_export"/>
</dbReference>
<evidence type="ECO:0000313" key="6">
    <source>
        <dbReference type="EMBL" id="MCE4558033.1"/>
    </source>
</evidence>
<evidence type="ECO:0000259" key="5">
    <source>
        <dbReference type="Pfam" id="PF10531"/>
    </source>
</evidence>
<comment type="caution">
    <text evidence="6">The sequence shown here is derived from an EMBL/GenBank/DDBJ whole genome shotgun (WGS) entry which is preliminary data.</text>
</comment>
<feature type="chain" id="PRO_5046348487" evidence="3">
    <location>
        <begin position="33"/>
        <end position="630"/>
    </location>
</feature>
<dbReference type="Gene3D" id="3.10.560.10">
    <property type="entry name" value="Outer membrane lipoprotein wza domain like"/>
    <property type="match status" value="4"/>
</dbReference>
<accession>A0ABS8Y2Q6</accession>
<protein>
    <submittedName>
        <fullName evidence="6">SLBB domain-containing protein</fullName>
    </submittedName>
</protein>
<feature type="domain" description="Polysaccharide export protein N-terminal" evidence="4">
    <location>
        <begin position="126"/>
        <end position="199"/>
    </location>
</feature>
<keyword evidence="7" id="KW-1185">Reference proteome</keyword>
<proteinExistence type="predicted"/>
<dbReference type="Pfam" id="PF10531">
    <property type="entry name" value="SLBB"/>
    <property type="match status" value="4"/>
</dbReference>
<dbReference type="PANTHER" id="PTHR33619:SF3">
    <property type="entry name" value="POLYSACCHARIDE EXPORT PROTEIN GFCE-RELATED"/>
    <property type="match status" value="1"/>
</dbReference>
<feature type="region of interest" description="Disordered" evidence="2">
    <location>
        <begin position="41"/>
        <end position="70"/>
    </location>
</feature>
<dbReference type="InterPro" id="IPR019554">
    <property type="entry name" value="Soluble_ligand-bd"/>
</dbReference>
<feature type="domain" description="Soluble ligand binding" evidence="5">
    <location>
        <begin position="518"/>
        <end position="566"/>
    </location>
</feature>
<organism evidence="6 7">
    <name type="scientific">Pelomonas cellulosilytica</name>
    <dbReference type="NCBI Taxonomy" id="2906762"/>
    <lineage>
        <taxon>Bacteria</taxon>
        <taxon>Pseudomonadati</taxon>
        <taxon>Pseudomonadota</taxon>
        <taxon>Betaproteobacteria</taxon>
        <taxon>Burkholderiales</taxon>
        <taxon>Sphaerotilaceae</taxon>
        <taxon>Roseateles</taxon>
    </lineage>
</organism>
<evidence type="ECO:0000313" key="7">
    <source>
        <dbReference type="Proteomes" id="UP001200741"/>
    </source>
</evidence>
<evidence type="ECO:0000256" key="2">
    <source>
        <dbReference type="SAM" id="MobiDB-lite"/>
    </source>
</evidence>
<evidence type="ECO:0000256" key="3">
    <source>
        <dbReference type="SAM" id="SignalP"/>
    </source>
</evidence>
<feature type="domain" description="Soluble ligand binding" evidence="5">
    <location>
        <begin position="291"/>
        <end position="337"/>
    </location>
</feature>
<sequence length="630" mass="67532">MPINRLVSHLRWHPFPVLFAAALLASTAPAFAASDTTTDANRLDSAATGPVRLGPAQPRSSASSDESVRDSVIDDGVQRPVISAKAAAPSEFEAYASEMAGVPIQRLGSDLMLPTRGIAAIEANRQVPPDYIVGLGDEIQLTIWGSVDADLRLTVDRAGRIVIPRVGPVVVAGVRHADLNELLTRRVGQVFKNFQLSATLGRLRSIRFYVTGFVERPGAYSVSSLATVMTGLVQAGGPAKAGSFRNIELRRNGQTVGRFDLYDLLVRGEKRGDMSLQADDVLYVGPIGPQVALIGSVNRPAIVELKGNETVNDAIGYVGGLSTVADIRRVAVERLSERNDRRVVELALPQDGSQRMNNGDIVRAFNSVAAALPQAKQYKRIRVEGEVGRPGDYVLPPTSTLVDAVQAAGGLTAQAYLFGTDLSRESVRKVQEAQYDRALRDLETDFTRNASTQRVSNAEDAAAVVQKQAGTTRLIERLRAVRPTGRVVLDLTNSSREVPTLMVEDGDRLYIPARPNTVGVFGSVFNGGSYLLKPGNSLEDIVKLAGGPTRGADTASMFVLRANGSVVSARQSSSGWLSGNSLSTLAALPGDTVFVPEELNKTTFMQEAKDWTQILYQFGIGAAALKTIKN</sequence>
<dbReference type="EMBL" id="JAJTWU010000016">
    <property type="protein sequence ID" value="MCE4558033.1"/>
    <property type="molecule type" value="Genomic_DNA"/>
</dbReference>
<keyword evidence="1 3" id="KW-0732">Signal</keyword>
<feature type="signal peptide" evidence="3">
    <location>
        <begin position="1"/>
        <end position="32"/>
    </location>
</feature>
<name>A0ABS8Y2Q6_9BURK</name>
<feature type="domain" description="Soluble ligand binding" evidence="5">
    <location>
        <begin position="208"/>
        <end position="257"/>
    </location>
</feature>
<dbReference type="Pfam" id="PF02563">
    <property type="entry name" value="Poly_export"/>
    <property type="match status" value="1"/>
</dbReference>
<dbReference type="Proteomes" id="UP001200741">
    <property type="component" value="Unassembled WGS sequence"/>
</dbReference>
<feature type="domain" description="Soluble ligand binding" evidence="5">
    <location>
        <begin position="381"/>
        <end position="416"/>
    </location>
</feature>
<dbReference type="RefSeq" id="WP_233375433.1">
    <property type="nucleotide sequence ID" value="NZ_JAJTWU010000016.1"/>
</dbReference>